<dbReference type="Pfam" id="PF23913">
    <property type="entry name" value="DUF7255"/>
    <property type="match status" value="1"/>
</dbReference>
<keyword evidence="2" id="KW-1185">Reference proteome</keyword>
<dbReference type="RefSeq" id="WP_125138155.1">
    <property type="nucleotide sequence ID" value="NZ_LR130778.1"/>
</dbReference>
<gene>
    <name evidence="1" type="ORF">PATL70BA_3201</name>
</gene>
<dbReference type="Proteomes" id="UP000279029">
    <property type="component" value="Chromosome"/>
</dbReference>
<proteinExistence type="predicted"/>
<name>A0A3P7P176_9FIRM</name>
<dbReference type="EMBL" id="LR130778">
    <property type="protein sequence ID" value="VDN49124.1"/>
    <property type="molecule type" value="Genomic_DNA"/>
</dbReference>
<accession>A0A3P7P176</accession>
<dbReference type="KEGG" id="cbar:PATL70BA_3201"/>
<organism evidence="1 2">
    <name type="scientific">Petrocella atlantisensis</name>
    <dbReference type="NCBI Taxonomy" id="2173034"/>
    <lineage>
        <taxon>Bacteria</taxon>
        <taxon>Bacillati</taxon>
        <taxon>Bacillota</taxon>
        <taxon>Clostridia</taxon>
        <taxon>Lachnospirales</taxon>
        <taxon>Vallitaleaceae</taxon>
        <taxon>Petrocella</taxon>
    </lineage>
</organism>
<protein>
    <submittedName>
        <fullName evidence="1">Uncharacterized protein</fullName>
    </submittedName>
</protein>
<sequence>MGKFEDNIINILEEIIGEEAIHQKTFDWLCNSHLVVEDNYTNKLLDKIFISLGGNLEGLSKKRSTKLKVDAFFSGINCIFEIDELQHFTTYRLNSLNLIKEYEHMVLGFDLDNYINYCEDNYKNAVRKGQKGYRRKTKDFPNKHGRAIQRAYFDSLRDLVVPIYLEKPVIRLSEFELLQMDTRDIKWYIADKISRYI</sequence>
<evidence type="ECO:0000313" key="2">
    <source>
        <dbReference type="Proteomes" id="UP000279029"/>
    </source>
</evidence>
<evidence type="ECO:0000313" key="1">
    <source>
        <dbReference type="EMBL" id="VDN49124.1"/>
    </source>
</evidence>
<dbReference type="OrthoDB" id="1436514at2"/>
<dbReference type="AlphaFoldDB" id="A0A3P7P176"/>
<reference evidence="1 2" key="1">
    <citation type="submission" date="2018-09" db="EMBL/GenBank/DDBJ databases">
        <authorList>
            <person name="Postec A."/>
        </authorList>
    </citation>
    <scope>NUCLEOTIDE SEQUENCE [LARGE SCALE GENOMIC DNA]</scope>
    <source>
        <strain evidence="1">70B-A</strain>
    </source>
</reference>
<dbReference type="InterPro" id="IPR055679">
    <property type="entry name" value="DUF7255"/>
</dbReference>